<feature type="transmembrane region" description="Helical" evidence="8">
    <location>
        <begin position="189"/>
        <end position="208"/>
    </location>
</feature>
<dbReference type="GO" id="GO:0016780">
    <property type="term" value="F:phosphotransferase activity, for other substituted phosphate groups"/>
    <property type="evidence" value="ECO:0007669"/>
    <property type="project" value="InterPro"/>
</dbReference>
<organism evidence="9 10">
    <name type="scientific">candidate division WOR-1 bacterium RIFOXYB2_FULL_36_35</name>
    <dbReference type="NCBI Taxonomy" id="1802578"/>
    <lineage>
        <taxon>Bacteria</taxon>
        <taxon>Bacillati</taxon>
        <taxon>Saganbacteria</taxon>
    </lineage>
</organism>
<dbReference type="PANTHER" id="PTHR22926:SF3">
    <property type="entry name" value="UNDECAPRENYL-PHOSPHATE ALPHA-N-ACETYLGLUCOSAMINYL 1-PHOSPHATE TRANSFERASE"/>
    <property type="match status" value="1"/>
</dbReference>
<dbReference type="GO" id="GO:0005886">
    <property type="term" value="C:plasma membrane"/>
    <property type="evidence" value="ECO:0007669"/>
    <property type="project" value="UniProtKB-SubCell"/>
</dbReference>
<dbReference type="GO" id="GO:0046872">
    <property type="term" value="F:metal ion binding"/>
    <property type="evidence" value="ECO:0007669"/>
    <property type="project" value="UniProtKB-KW"/>
</dbReference>
<evidence type="ECO:0000313" key="9">
    <source>
        <dbReference type="EMBL" id="OGC13756.1"/>
    </source>
</evidence>
<evidence type="ECO:0000313" key="10">
    <source>
        <dbReference type="Proteomes" id="UP000177905"/>
    </source>
</evidence>
<feature type="transmembrane region" description="Helical" evidence="8">
    <location>
        <begin position="75"/>
        <end position="96"/>
    </location>
</feature>
<dbReference type="Pfam" id="PF00953">
    <property type="entry name" value="Glycos_transf_4"/>
    <property type="match status" value="1"/>
</dbReference>
<evidence type="ECO:0000256" key="4">
    <source>
        <dbReference type="ARBA" id="ARBA00022692"/>
    </source>
</evidence>
<keyword evidence="7" id="KW-0479">Metal-binding</keyword>
<comment type="caution">
    <text evidence="9">The sequence shown here is derived from an EMBL/GenBank/DDBJ whole genome shotgun (WGS) entry which is preliminary data.</text>
</comment>
<name>A0A1F4RZZ1_UNCSA</name>
<evidence type="ECO:0000256" key="7">
    <source>
        <dbReference type="PIRSR" id="PIRSR600715-1"/>
    </source>
</evidence>
<evidence type="ECO:0000256" key="8">
    <source>
        <dbReference type="SAM" id="Phobius"/>
    </source>
</evidence>
<reference evidence="9 10" key="1">
    <citation type="journal article" date="2016" name="Nat. Commun.">
        <title>Thousands of microbial genomes shed light on interconnected biogeochemical processes in an aquifer system.</title>
        <authorList>
            <person name="Anantharaman K."/>
            <person name="Brown C.T."/>
            <person name="Hug L.A."/>
            <person name="Sharon I."/>
            <person name="Castelle C.J."/>
            <person name="Probst A.J."/>
            <person name="Thomas B.C."/>
            <person name="Singh A."/>
            <person name="Wilkins M.J."/>
            <person name="Karaoz U."/>
            <person name="Brodie E.L."/>
            <person name="Williams K.H."/>
            <person name="Hubbard S.S."/>
            <person name="Banfield J.F."/>
        </authorList>
    </citation>
    <scope>NUCLEOTIDE SEQUENCE [LARGE SCALE GENOMIC DNA]</scope>
</reference>
<feature type="transmembrane region" description="Helical" evidence="8">
    <location>
        <begin position="244"/>
        <end position="264"/>
    </location>
</feature>
<dbReference type="GO" id="GO:0009103">
    <property type="term" value="P:lipopolysaccharide biosynthetic process"/>
    <property type="evidence" value="ECO:0007669"/>
    <property type="project" value="TreeGrafter"/>
</dbReference>
<dbReference type="InterPro" id="IPR000715">
    <property type="entry name" value="Glycosyl_transferase_4"/>
</dbReference>
<feature type="binding site" evidence="7">
    <location>
        <position position="159"/>
    </location>
    <ligand>
        <name>Mg(2+)</name>
        <dbReference type="ChEBI" id="CHEBI:18420"/>
    </ligand>
</feature>
<dbReference type="GO" id="GO:0044038">
    <property type="term" value="P:cell wall macromolecule biosynthetic process"/>
    <property type="evidence" value="ECO:0007669"/>
    <property type="project" value="TreeGrafter"/>
</dbReference>
<dbReference type="PANTHER" id="PTHR22926">
    <property type="entry name" value="PHOSPHO-N-ACETYLMURAMOYL-PENTAPEPTIDE-TRANSFERASE"/>
    <property type="match status" value="1"/>
</dbReference>
<gene>
    <name evidence="9" type="ORF">A2290_07780</name>
</gene>
<evidence type="ECO:0000256" key="1">
    <source>
        <dbReference type="ARBA" id="ARBA00004651"/>
    </source>
</evidence>
<keyword evidence="6 8" id="KW-0472">Membrane</keyword>
<evidence type="ECO:0008006" key="11">
    <source>
        <dbReference type="Google" id="ProtNLM"/>
    </source>
</evidence>
<accession>A0A1F4RZZ1</accession>
<evidence type="ECO:0000256" key="6">
    <source>
        <dbReference type="ARBA" id="ARBA00023136"/>
    </source>
</evidence>
<dbReference type="CDD" id="cd06853">
    <property type="entry name" value="GT_WecA_like"/>
    <property type="match status" value="1"/>
</dbReference>
<evidence type="ECO:0000256" key="3">
    <source>
        <dbReference type="ARBA" id="ARBA00022679"/>
    </source>
</evidence>
<feature type="transmembrane region" description="Helical" evidence="8">
    <location>
        <begin position="296"/>
        <end position="316"/>
    </location>
</feature>
<dbReference type="EMBL" id="MEUA01000048">
    <property type="protein sequence ID" value="OGC13756.1"/>
    <property type="molecule type" value="Genomic_DNA"/>
</dbReference>
<evidence type="ECO:0000256" key="5">
    <source>
        <dbReference type="ARBA" id="ARBA00022989"/>
    </source>
</evidence>
<keyword evidence="4 8" id="KW-0812">Transmembrane</keyword>
<feature type="transmembrane region" description="Helical" evidence="8">
    <location>
        <begin position="6"/>
        <end position="27"/>
    </location>
</feature>
<feature type="transmembrane region" description="Helical" evidence="8">
    <location>
        <begin position="108"/>
        <end position="128"/>
    </location>
</feature>
<sequence length="318" mass="34558">MLIYIGTFFIALLSTVFVAPIVIKFATFKGVLDKPDPRKIHKEPVPRLGGISIYVGFALALLFALIFSWFNGMHIKYLGILGIFISATIMFFLGIVDDVKGVNSLIKLLIQLLASAIVIFFGIEINFISNPFNGIFPLIGFISIPLTLIWLTGVTNAVNLIDGLDGLAAGVTTISAMTLFFVALRTHEIGAALILLSLAGAALGFLKYNFFPARIFLGDSGSYFLGFLLATSSIMGVFKTTLVVALIIPLLILGVPIFDTMFAIGRRLSERKSPFAPDKGHIHHMLLRAGFTQREAVLSIYVACFLLSIGALLMALKH</sequence>
<feature type="transmembrane region" description="Helical" evidence="8">
    <location>
        <begin position="48"/>
        <end position="69"/>
    </location>
</feature>
<keyword evidence="7" id="KW-0460">Magnesium</keyword>
<proteinExistence type="predicted"/>
<feature type="transmembrane region" description="Helical" evidence="8">
    <location>
        <begin position="164"/>
        <end position="183"/>
    </location>
</feature>
<keyword evidence="5 8" id="KW-1133">Transmembrane helix</keyword>
<dbReference type="GO" id="GO:0071555">
    <property type="term" value="P:cell wall organization"/>
    <property type="evidence" value="ECO:0007669"/>
    <property type="project" value="TreeGrafter"/>
</dbReference>
<dbReference type="PROSITE" id="PS01348">
    <property type="entry name" value="MRAY_2"/>
    <property type="match status" value="1"/>
</dbReference>
<dbReference type="AlphaFoldDB" id="A0A1F4RZZ1"/>
<feature type="transmembrane region" description="Helical" evidence="8">
    <location>
        <begin position="220"/>
        <end position="238"/>
    </location>
</feature>
<keyword evidence="3" id="KW-0808">Transferase</keyword>
<keyword evidence="2" id="KW-1003">Cell membrane</keyword>
<protein>
    <recommendedName>
        <fullName evidence="11">Undecaprenyl-phosphate alpha-N-acetylglucosaminyl 1-phosphate transferase</fullName>
    </recommendedName>
</protein>
<comment type="cofactor">
    <cofactor evidence="7">
        <name>Mg(2+)</name>
        <dbReference type="ChEBI" id="CHEBI:18420"/>
    </cofactor>
</comment>
<dbReference type="InterPro" id="IPR018480">
    <property type="entry name" value="PNAcMuramoyl-5peptid_Trfase_CS"/>
</dbReference>
<comment type="subcellular location">
    <subcellularLocation>
        <location evidence="1">Cell membrane</location>
        <topology evidence="1">Multi-pass membrane protein</topology>
    </subcellularLocation>
</comment>
<evidence type="ECO:0000256" key="2">
    <source>
        <dbReference type="ARBA" id="ARBA00022475"/>
    </source>
</evidence>
<dbReference type="Proteomes" id="UP000177905">
    <property type="component" value="Unassembled WGS sequence"/>
</dbReference>
<feature type="binding site" evidence="7">
    <location>
        <position position="219"/>
    </location>
    <ligand>
        <name>Mg(2+)</name>
        <dbReference type="ChEBI" id="CHEBI:18420"/>
    </ligand>
</feature>
<feature type="transmembrane region" description="Helical" evidence="8">
    <location>
        <begin position="134"/>
        <end position="152"/>
    </location>
</feature>